<feature type="transmembrane region" description="Helical" evidence="5">
    <location>
        <begin position="116"/>
        <end position="140"/>
    </location>
</feature>
<feature type="domain" description="ABC-2 type transporter transmembrane" evidence="6">
    <location>
        <begin position="3"/>
        <end position="188"/>
    </location>
</feature>
<accession>A0A089M3B2</accession>
<keyword evidence="8" id="KW-1185">Reference proteome</keyword>
<dbReference type="Pfam" id="PF01061">
    <property type="entry name" value="ABC2_membrane"/>
    <property type="match status" value="1"/>
</dbReference>
<dbReference type="PANTHER" id="PTHR43471">
    <property type="entry name" value="ABC TRANSPORTER PERMEASE"/>
    <property type="match status" value="1"/>
</dbReference>
<dbReference type="GO" id="GO:0005886">
    <property type="term" value="C:plasma membrane"/>
    <property type="evidence" value="ECO:0007669"/>
    <property type="project" value="UniProtKB-SubCell"/>
</dbReference>
<proteinExistence type="predicted"/>
<dbReference type="AlphaFoldDB" id="A0A089M3B2"/>
<protein>
    <recommendedName>
        <fullName evidence="6">ABC-2 type transporter transmembrane domain-containing protein</fullName>
    </recommendedName>
</protein>
<evidence type="ECO:0000259" key="6">
    <source>
        <dbReference type="Pfam" id="PF01061"/>
    </source>
</evidence>
<evidence type="ECO:0000313" key="7">
    <source>
        <dbReference type="EMBL" id="AIQ65953.1"/>
    </source>
</evidence>
<feature type="transmembrane region" description="Helical" evidence="5">
    <location>
        <begin position="179"/>
        <end position="198"/>
    </location>
</feature>
<dbReference type="EMBL" id="CP009286">
    <property type="protein sequence ID" value="AIQ65953.1"/>
    <property type="molecule type" value="Genomic_DNA"/>
</dbReference>
<evidence type="ECO:0000256" key="1">
    <source>
        <dbReference type="ARBA" id="ARBA00004141"/>
    </source>
</evidence>
<evidence type="ECO:0000313" key="8">
    <source>
        <dbReference type="Proteomes" id="UP000029507"/>
    </source>
</evidence>
<keyword evidence="2 5" id="KW-0812">Transmembrane</keyword>
<dbReference type="HOGENOM" id="CLU_081568_0_0_9"/>
<dbReference type="STRING" id="169760.PSTEL_25390"/>
<keyword evidence="3 5" id="KW-1133">Transmembrane helix</keyword>
<dbReference type="InterPro" id="IPR013525">
    <property type="entry name" value="ABC2_TM"/>
</dbReference>
<feature type="transmembrane region" description="Helical" evidence="5">
    <location>
        <begin position="270"/>
        <end position="290"/>
    </location>
</feature>
<dbReference type="RefSeq" id="WP_038699409.1">
    <property type="nucleotide sequence ID" value="NZ_CP009286.1"/>
</dbReference>
<evidence type="ECO:0000256" key="4">
    <source>
        <dbReference type="ARBA" id="ARBA00023136"/>
    </source>
</evidence>
<name>A0A089M3B2_9BACL</name>
<comment type="subcellular location">
    <subcellularLocation>
        <location evidence="1">Membrane</location>
        <topology evidence="1">Multi-pass membrane protein</topology>
    </subcellularLocation>
</comment>
<evidence type="ECO:0000256" key="5">
    <source>
        <dbReference type="SAM" id="Phobius"/>
    </source>
</evidence>
<organism evidence="7 8">
    <name type="scientific">Paenibacillus stellifer</name>
    <dbReference type="NCBI Taxonomy" id="169760"/>
    <lineage>
        <taxon>Bacteria</taxon>
        <taxon>Bacillati</taxon>
        <taxon>Bacillota</taxon>
        <taxon>Bacilli</taxon>
        <taxon>Bacillales</taxon>
        <taxon>Paenibacillaceae</taxon>
        <taxon>Paenibacillus</taxon>
    </lineage>
</organism>
<feature type="transmembrane region" description="Helical" evidence="5">
    <location>
        <begin position="59"/>
        <end position="83"/>
    </location>
</feature>
<evidence type="ECO:0000256" key="3">
    <source>
        <dbReference type="ARBA" id="ARBA00022989"/>
    </source>
</evidence>
<reference evidence="7 8" key="1">
    <citation type="submission" date="2014-08" db="EMBL/GenBank/DDBJ databases">
        <title>Comparative genomics of the Paenibacillus odorifer group.</title>
        <authorList>
            <person name="den Bakker H.C."/>
            <person name="Tsai Y.-C."/>
            <person name="Martin N."/>
            <person name="Korlach J."/>
            <person name="Wiedmann M."/>
        </authorList>
    </citation>
    <scope>NUCLEOTIDE SEQUENCE [LARGE SCALE GENOMIC DNA]</scope>
    <source>
        <strain evidence="7 8">DSM 14472</strain>
    </source>
</reference>
<dbReference type="GO" id="GO:0140359">
    <property type="term" value="F:ABC-type transporter activity"/>
    <property type="evidence" value="ECO:0007669"/>
    <property type="project" value="InterPro"/>
</dbReference>
<sequence>MNIIWKMTWKELLRKRVLTLTLILTAVFLITFWFIASTIGREFGAGLPADDPGRLIERYGGGLFVLGLGFFFGTFVVAFLSIFSSSSSVSGEAEIGVMQALLPRPLPRWKWYLGRWLGYVSFCMLYALLLFASILLISSFHVAVPRDPQSLLLAYLLYALLVPLLVSVSMLGSTFLSSIGNGVLMTMLYGAGWLGGMIEKVSSQFASLKEGAFATLNQISGLLMLVMPTDGVQRMMLDRLFNLSGIQEMAGFGMDSMLSVFGVGNAPSPAFLAYTLIYTGVMLGLGLWRFQSKDL</sequence>
<dbReference type="Proteomes" id="UP000029507">
    <property type="component" value="Chromosome"/>
</dbReference>
<dbReference type="KEGG" id="pste:PSTEL_25390"/>
<evidence type="ECO:0000256" key="2">
    <source>
        <dbReference type="ARBA" id="ARBA00022692"/>
    </source>
</evidence>
<feature type="transmembrane region" description="Helical" evidence="5">
    <location>
        <begin position="20"/>
        <end position="39"/>
    </location>
</feature>
<gene>
    <name evidence="7" type="ORF">PSTEL_25390</name>
</gene>
<feature type="transmembrane region" description="Helical" evidence="5">
    <location>
        <begin position="152"/>
        <end position="172"/>
    </location>
</feature>
<keyword evidence="4 5" id="KW-0472">Membrane</keyword>
<dbReference type="OrthoDB" id="5146022at2"/>